<evidence type="ECO:0000256" key="5">
    <source>
        <dbReference type="ARBA" id="ARBA00023163"/>
    </source>
</evidence>
<dbReference type="SMART" id="SM00345">
    <property type="entry name" value="HTH_GNTR"/>
    <property type="match status" value="1"/>
</dbReference>
<keyword evidence="4" id="KW-0238">DNA-binding</keyword>
<accession>A0A3M4M4C9</accession>
<evidence type="ECO:0000259" key="6">
    <source>
        <dbReference type="PROSITE" id="PS50949"/>
    </source>
</evidence>
<dbReference type="InterPro" id="IPR000524">
    <property type="entry name" value="Tscrpt_reg_HTH_GntR"/>
</dbReference>
<dbReference type="InterPro" id="IPR051446">
    <property type="entry name" value="HTH_trans_reg/aminotransferase"/>
</dbReference>
<keyword evidence="3" id="KW-0805">Transcription regulation</keyword>
<evidence type="ECO:0000256" key="4">
    <source>
        <dbReference type="ARBA" id="ARBA00023125"/>
    </source>
</evidence>
<dbReference type="Proteomes" id="UP000277236">
    <property type="component" value="Unassembled WGS sequence"/>
</dbReference>
<dbReference type="Gene3D" id="1.10.10.10">
    <property type="entry name" value="Winged helix-like DNA-binding domain superfamily/Winged helix DNA-binding domain"/>
    <property type="match status" value="1"/>
</dbReference>
<reference evidence="7 8" key="1">
    <citation type="submission" date="2018-08" db="EMBL/GenBank/DDBJ databases">
        <title>Recombination of ecologically and evolutionarily significant loci maintains genetic cohesion in the Pseudomonas syringae species complex.</title>
        <authorList>
            <person name="Dillon M."/>
            <person name="Thakur S."/>
            <person name="Almeida R.N.D."/>
            <person name="Weir B.S."/>
            <person name="Guttman D.S."/>
        </authorList>
    </citation>
    <scope>NUCLEOTIDE SEQUENCE [LARGE SCALE GENOMIC DNA]</scope>
    <source>
        <strain evidence="7 8">ICMP 3353</strain>
    </source>
</reference>
<keyword evidence="5" id="KW-0804">Transcription</keyword>
<dbReference type="PANTHER" id="PTHR46577">
    <property type="entry name" value="HTH-TYPE TRANSCRIPTIONAL REGULATORY PROTEIN GABR"/>
    <property type="match status" value="1"/>
</dbReference>
<dbReference type="InterPro" id="IPR004839">
    <property type="entry name" value="Aminotransferase_I/II_large"/>
</dbReference>
<protein>
    <submittedName>
        <fullName evidence="7">Transcriptional regulator, GntR protein</fullName>
    </submittedName>
</protein>
<evidence type="ECO:0000256" key="2">
    <source>
        <dbReference type="ARBA" id="ARBA00022898"/>
    </source>
</evidence>
<dbReference type="PRINTS" id="PR00035">
    <property type="entry name" value="HTHGNTR"/>
</dbReference>
<comment type="caution">
    <text evidence="7">The sequence shown here is derived from an EMBL/GenBank/DDBJ whole genome shotgun (WGS) entry which is preliminary data.</text>
</comment>
<comment type="similarity">
    <text evidence="1">In the C-terminal section; belongs to the class-I pyridoxal-phosphate-dependent aminotransferase family.</text>
</comment>
<dbReference type="Pfam" id="PF00155">
    <property type="entry name" value="Aminotran_1_2"/>
    <property type="match status" value="1"/>
</dbReference>
<dbReference type="GO" id="GO:0030170">
    <property type="term" value="F:pyridoxal phosphate binding"/>
    <property type="evidence" value="ECO:0007669"/>
    <property type="project" value="InterPro"/>
</dbReference>
<name>A0A3M4M4C9_PSECI</name>
<organism evidence="7 8">
    <name type="scientific">Pseudomonas cichorii</name>
    <dbReference type="NCBI Taxonomy" id="36746"/>
    <lineage>
        <taxon>Bacteria</taxon>
        <taxon>Pseudomonadati</taxon>
        <taxon>Pseudomonadota</taxon>
        <taxon>Gammaproteobacteria</taxon>
        <taxon>Pseudomonadales</taxon>
        <taxon>Pseudomonadaceae</taxon>
        <taxon>Pseudomonas</taxon>
    </lineage>
</organism>
<keyword evidence="2" id="KW-0663">Pyridoxal phosphate</keyword>
<feature type="domain" description="HTH gntR-type" evidence="6">
    <location>
        <begin position="31"/>
        <end position="99"/>
    </location>
</feature>
<evidence type="ECO:0000256" key="1">
    <source>
        <dbReference type="ARBA" id="ARBA00005384"/>
    </source>
</evidence>
<dbReference type="SUPFAM" id="SSF46785">
    <property type="entry name" value="Winged helix' DNA-binding domain"/>
    <property type="match status" value="1"/>
</dbReference>
<dbReference type="InterPro" id="IPR015421">
    <property type="entry name" value="PyrdxlP-dep_Trfase_major"/>
</dbReference>
<dbReference type="InterPro" id="IPR015424">
    <property type="entry name" value="PyrdxlP-dep_Trfase"/>
</dbReference>
<gene>
    <name evidence="7" type="ORF">ALQ04_05032</name>
</gene>
<dbReference type="AlphaFoldDB" id="A0A3M4M4C9"/>
<dbReference type="CDD" id="cd00609">
    <property type="entry name" value="AAT_like"/>
    <property type="match status" value="1"/>
</dbReference>
<evidence type="ECO:0000313" key="7">
    <source>
        <dbReference type="EMBL" id="RMQ48114.1"/>
    </source>
</evidence>
<dbReference type="Pfam" id="PF00392">
    <property type="entry name" value="GntR"/>
    <property type="match status" value="1"/>
</dbReference>
<dbReference type="EMBL" id="RBRE01000033">
    <property type="protein sequence ID" value="RMQ48114.1"/>
    <property type="molecule type" value="Genomic_DNA"/>
</dbReference>
<dbReference type="SUPFAM" id="SSF53383">
    <property type="entry name" value="PLP-dependent transferases"/>
    <property type="match status" value="1"/>
</dbReference>
<dbReference type="PANTHER" id="PTHR46577:SF1">
    <property type="entry name" value="HTH-TYPE TRANSCRIPTIONAL REGULATORY PROTEIN GABR"/>
    <property type="match status" value="1"/>
</dbReference>
<dbReference type="InterPro" id="IPR036388">
    <property type="entry name" value="WH-like_DNA-bd_sf"/>
</dbReference>
<dbReference type="PROSITE" id="PS50949">
    <property type="entry name" value="HTH_GNTR"/>
    <property type="match status" value="1"/>
</dbReference>
<dbReference type="GO" id="GO:0003700">
    <property type="term" value="F:DNA-binding transcription factor activity"/>
    <property type="evidence" value="ECO:0007669"/>
    <property type="project" value="InterPro"/>
</dbReference>
<dbReference type="Gene3D" id="3.40.640.10">
    <property type="entry name" value="Type I PLP-dependent aspartate aminotransferase-like (Major domain)"/>
    <property type="match status" value="1"/>
</dbReference>
<proteinExistence type="inferred from homology"/>
<sequence>MTERFQRTNFMHSGSPAFPLDLAGIVLDRRRGLSRQLYQALRQRILEGGLGSGTRLPASRDLAESLSISRNSVMRAYDQLYAEGFIEGRIGDGTYVAQLPDQLPDKTVKLENPSARKLSTELSTGLSTRLRTGLSTFPAENVLNATNQVIHSTALDLVQKHHLNTPLKGAPCAFRVGVPAFDLFPFAIWGKLHAAFWRKPDLARLGYGEAAGEWRLRELIALYLRSSRGLHCSAEQIVITSGAQQAISLCAQLLLEAGDGVAVENPGYRAAGHAFAVAGARLQGIAVDEDGMRCAELEQAGCKLAYVTPSHQYPTGVVMSLARRLELLAWAQNSQGWIIEDDYDGEYRYSGAPLAPLAALDRDGRVLYIGTFSKVVFPALRLGYLVLPQSLVKPFSQRRGVDMRHSEASTQAVMAQFIADGHFQRHVRRMRRAALSRRNALLAGWPESVPGCSAMPRVVAGLHVTVRVDSLARERELIEKAAGVDVEISPLSHFWLPESAEPVDNRAGLVLGFAGVPEAAIAEALDRLRKVW</sequence>
<evidence type="ECO:0000256" key="3">
    <source>
        <dbReference type="ARBA" id="ARBA00023015"/>
    </source>
</evidence>
<evidence type="ECO:0000313" key="8">
    <source>
        <dbReference type="Proteomes" id="UP000277236"/>
    </source>
</evidence>
<dbReference type="CDD" id="cd07377">
    <property type="entry name" value="WHTH_GntR"/>
    <property type="match status" value="1"/>
</dbReference>
<dbReference type="InterPro" id="IPR036390">
    <property type="entry name" value="WH_DNA-bd_sf"/>
</dbReference>
<dbReference type="GO" id="GO:0003677">
    <property type="term" value="F:DNA binding"/>
    <property type="evidence" value="ECO:0007669"/>
    <property type="project" value="UniProtKB-KW"/>
</dbReference>